<dbReference type="AlphaFoldDB" id="A0A1U7WRX8"/>
<sequence>MIIYPDGNGSEKGSEHISVYLAISGTSSLPSGWEVNAMFTFFLFNQFCDNYLAVRGKLSEPVCSLYYLLFLQYLIVLYIVRIENLSNAEFSRTIQLQESQPQEFQLLAQLQKFQLYFAPKLMSLDLKECQSQPPPAFVFEADYFLLPEHTAFTELHISKSDLSDVETAVAPIIVDPNRTFKEASNGYLVDDKCVFGAEIFIIKKQAMIERLRALAWASKQNSIPTRSNGRKATTKQLEYSPPQILLLPKKDTHQIVSFLSHPGFVPIGSSRGDFRRGDKRDVSKFECDLSPRLPTASLGRSMKGLDTWKLLQYMYETNMYSILQ</sequence>
<reference evidence="3" key="2">
    <citation type="submission" date="2025-08" db="UniProtKB">
        <authorList>
            <consortium name="RefSeq"/>
        </authorList>
    </citation>
    <scope>IDENTIFICATION</scope>
    <source>
        <tissue evidence="3">Leaf</tissue>
    </source>
</reference>
<dbReference type="Pfam" id="PF22486">
    <property type="entry name" value="MATH_2"/>
    <property type="match status" value="1"/>
</dbReference>
<dbReference type="Proteomes" id="UP000189701">
    <property type="component" value="Unplaced"/>
</dbReference>
<protein>
    <submittedName>
        <fullName evidence="3">Uncharacterized protein LOC104230272</fullName>
    </submittedName>
</protein>
<reference evidence="2" key="1">
    <citation type="journal article" date="2013" name="Genome Biol.">
        <title>Reference genomes and transcriptomes of Nicotiana sylvestris and Nicotiana tomentosiformis.</title>
        <authorList>
            <person name="Sierro N."/>
            <person name="Battey J.N."/>
            <person name="Ouadi S."/>
            <person name="Bovet L."/>
            <person name="Goepfert S."/>
            <person name="Bakaher N."/>
            <person name="Peitsch M.C."/>
            <person name="Ivanov N.V."/>
        </authorList>
    </citation>
    <scope>NUCLEOTIDE SEQUENCE [LARGE SCALE GENOMIC DNA]</scope>
</reference>
<dbReference type="SUPFAM" id="SSF49599">
    <property type="entry name" value="TRAF domain-like"/>
    <property type="match status" value="1"/>
</dbReference>
<proteinExistence type="predicted"/>
<dbReference type="CDD" id="cd00121">
    <property type="entry name" value="MATH"/>
    <property type="match status" value="1"/>
</dbReference>
<dbReference type="InterPro" id="IPR002083">
    <property type="entry name" value="MATH/TRAF_dom"/>
</dbReference>
<evidence type="ECO:0000259" key="1">
    <source>
        <dbReference type="Pfam" id="PF22486"/>
    </source>
</evidence>
<dbReference type="Gene3D" id="2.60.210.10">
    <property type="entry name" value="Apoptosis, Tumor Necrosis Factor Receptor Associated Protein 2, Chain A"/>
    <property type="match status" value="1"/>
</dbReference>
<accession>A0A1U7WRX8</accession>
<organism evidence="2 3">
    <name type="scientific">Nicotiana sylvestris</name>
    <name type="common">Wood tobacco</name>
    <name type="synonym">South American tobacco</name>
    <dbReference type="NCBI Taxonomy" id="4096"/>
    <lineage>
        <taxon>Eukaryota</taxon>
        <taxon>Viridiplantae</taxon>
        <taxon>Streptophyta</taxon>
        <taxon>Embryophyta</taxon>
        <taxon>Tracheophyta</taxon>
        <taxon>Spermatophyta</taxon>
        <taxon>Magnoliopsida</taxon>
        <taxon>eudicotyledons</taxon>
        <taxon>Gunneridae</taxon>
        <taxon>Pentapetalae</taxon>
        <taxon>asterids</taxon>
        <taxon>lamiids</taxon>
        <taxon>Solanales</taxon>
        <taxon>Solanaceae</taxon>
        <taxon>Nicotianoideae</taxon>
        <taxon>Nicotianeae</taxon>
        <taxon>Nicotiana</taxon>
    </lineage>
</organism>
<evidence type="ECO:0000313" key="2">
    <source>
        <dbReference type="Proteomes" id="UP000189701"/>
    </source>
</evidence>
<feature type="domain" description="MATH" evidence="1">
    <location>
        <begin position="2"/>
        <end position="47"/>
    </location>
</feature>
<keyword evidence="2" id="KW-1185">Reference proteome</keyword>
<gene>
    <name evidence="3" type="primary">LOC104230272</name>
</gene>
<evidence type="ECO:0000313" key="3">
    <source>
        <dbReference type="RefSeq" id="XP_009781343.1"/>
    </source>
</evidence>
<dbReference type="STRING" id="4096.A0A1U7WRX8"/>
<dbReference type="PANTHER" id="PTHR46162:SF57">
    <property type="entry name" value="MEPRIN AND TRAF HOMOLOGY DOMAIN-CONTAINING PROTEIN _ MATH DOMAIN-CONTAINING PROTEIN"/>
    <property type="match status" value="1"/>
</dbReference>
<dbReference type="PANTHER" id="PTHR46162">
    <property type="entry name" value="TRAF-LIKE FAMILY PROTEIN"/>
    <property type="match status" value="1"/>
</dbReference>
<name>A0A1U7WRX8_NICSY</name>
<dbReference type="InterPro" id="IPR008974">
    <property type="entry name" value="TRAF-like"/>
</dbReference>
<dbReference type="RefSeq" id="XP_009781343.1">
    <property type="nucleotide sequence ID" value="XM_009783041.1"/>
</dbReference>